<evidence type="ECO:0000313" key="1">
    <source>
        <dbReference type="EMBL" id="ACB75814.1"/>
    </source>
</evidence>
<dbReference type="HOGENOM" id="CLU_3313686_0_0_0"/>
<dbReference type="KEGG" id="ote:Oter_2532"/>
<accession>B1ZT25</accession>
<reference evidence="1 2" key="1">
    <citation type="journal article" date="2011" name="J. Bacteriol.">
        <title>Genome sequence of the verrucomicrobium Opitutus terrae PB90-1, an abundant inhabitant of rice paddy soil ecosystems.</title>
        <authorList>
            <person name="van Passel M.W."/>
            <person name="Kant R."/>
            <person name="Palva A."/>
            <person name="Copeland A."/>
            <person name="Lucas S."/>
            <person name="Lapidus A."/>
            <person name="Glavina del Rio T."/>
            <person name="Pitluck S."/>
            <person name="Goltsman E."/>
            <person name="Clum A."/>
            <person name="Sun H."/>
            <person name="Schmutz J."/>
            <person name="Larimer F.W."/>
            <person name="Land M.L."/>
            <person name="Hauser L."/>
            <person name="Kyrpides N."/>
            <person name="Mikhailova N."/>
            <person name="Richardson P.P."/>
            <person name="Janssen P.H."/>
            <person name="de Vos W.M."/>
            <person name="Smidt H."/>
        </authorList>
    </citation>
    <scope>NUCLEOTIDE SEQUENCE [LARGE SCALE GENOMIC DNA]</scope>
    <source>
        <strain evidence="2">DSM 11246 / JCM 15787 / PB90-1</strain>
    </source>
</reference>
<proteinExistence type="predicted"/>
<keyword evidence="2" id="KW-1185">Reference proteome</keyword>
<sequence>MGQRKLELERFGHGAPEDLRCITYMIPKAIVNVADDPHD</sequence>
<dbReference type="EMBL" id="CP001032">
    <property type="protein sequence ID" value="ACB75814.1"/>
    <property type="molecule type" value="Genomic_DNA"/>
</dbReference>
<protein>
    <submittedName>
        <fullName evidence="1">Uncharacterized protein</fullName>
    </submittedName>
</protein>
<organism evidence="1 2">
    <name type="scientific">Opitutus terrae (strain DSM 11246 / JCM 15787 / PB90-1)</name>
    <dbReference type="NCBI Taxonomy" id="452637"/>
    <lineage>
        <taxon>Bacteria</taxon>
        <taxon>Pseudomonadati</taxon>
        <taxon>Verrucomicrobiota</taxon>
        <taxon>Opitutia</taxon>
        <taxon>Opitutales</taxon>
        <taxon>Opitutaceae</taxon>
        <taxon>Opitutus</taxon>
    </lineage>
</organism>
<dbReference type="AlphaFoldDB" id="B1ZT25"/>
<gene>
    <name evidence="1" type="ordered locus">Oter_2532</name>
</gene>
<evidence type="ECO:0000313" key="2">
    <source>
        <dbReference type="Proteomes" id="UP000007013"/>
    </source>
</evidence>
<dbReference type="Proteomes" id="UP000007013">
    <property type="component" value="Chromosome"/>
</dbReference>
<name>B1ZT25_OPITP</name>